<protein>
    <recommendedName>
        <fullName evidence="4">G-patch domain-containing protein</fullName>
    </recommendedName>
</protein>
<reference evidence="2 3" key="1">
    <citation type="submission" date="2024-09" db="EMBL/GenBank/DDBJ databases">
        <title>Chromosome-scale assembly of Riccia sorocarpa.</title>
        <authorList>
            <person name="Paukszto L."/>
        </authorList>
    </citation>
    <scope>NUCLEOTIDE SEQUENCE [LARGE SCALE GENOMIC DNA]</scope>
    <source>
        <strain evidence="2">LP-2024</strain>
        <tissue evidence="2">Aerial parts of the thallus</tissue>
    </source>
</reference>
<keyword evidence="3" id="KW-1185">Reference proteome</keyword>
<evidence type="ECO:0000313" key="2">
    <source>
        <dbReference type="EMBL" id="KAL3676239.1"/>
    </source>
</evidence>
<proteinExistence type="predicted"/>
<gene>
    <name evidence="2" type="ORF">R1sor_026187</name>
</gene>
<organism evidence="2 3">
    <name type="scientific">Riccia sorocarpa</name>
    <dbReference type="NCBI Taxonomy" id="122646"/>
    <lineage>
        <taxon>Eukaryota</taxon>
        <taxon>Viridiplantae</taxon>
        <taxon>Streptophyta</taxon>
        <taxon>Embryophyta</taxon>
        <taxon>Marchantiophyta</taxon>
        <taxon>Marchantiopsida</taxon>
        <taxon>Marchantiidae</taxon>
        <taxon>Marchantiales</taxon>
        <taxon>Ricciaceae</taxon>
        <taxon>Riccia</taxon>
    </lineage>
</organism>
<evidence type="ECO:0000313" key="3">
    <source>
        <dbReference type="Proteomes" id="UP001633002"/>
    </source>
</evidence>
<feature type="region of interest" description="Disordered" evidence="1">
    <location>
        <begin position="80"/>
        <end position="101"/>
    </location>
</feature>
<dbReference type="AlphaFoldDB" id="A0ABD3GEQ3"/>
<sequence>MFSSLFSSLYLLFSVQKPSRKLKFEFCSDEENSRWSTVEECTDDLQVPTILQLLGCEGDKERSRDVAEDNTQVQSIVQAEAREDVANELSTEEKSESGSELHDGFTSAVFEEEQFSANVPLISGVEKPSNEEMNPYVSFNSDTSGEMPSSQEEMLHWSLEGDDYTTSTASESCLPLGDAYELTDIEKIQPLGVVADDGTDVEPSILEAVNDLRPRVTSKFSPQVDADCSTSTNSELDQLKFMDETGRFLHEAVEPRVDMNVEEKFLDSMSRKYLLRLGYSGGHVGNRGGGKDKPWVHNFSRRKHGSVADTRVDVEAYGKVMRNQIKLTHVRNLKVGSSNSPETTTILSSVLVTWERLSTLCEVYTMYRGEGNPTATNCNKEEAFDSRRVVDKNSSNMQQRTRCLLVHEENRKEKLLDVLRWIGPFRIKEIM</sequence>
<evidence type="ECO:0008006" key="4">
    <source>
        <dbReference type="Google" id="ProtNLM"/>
    </source>
</evidence>
<evidence type="ECO:0000256" key="1">
    <source>
        <dbReference type="SAM" id="MobiDB-lite"/>
    </source>
</evidence>
<name>A0ABD3GEQ3_9MARC</name>
<dbReference type="Proteomes" id="UP001633002">
    <property type="component" value="Unassembled WGS sequence"/>
</dbReference>
<comment type="caution">
    <text evidence="2">The sequence shown here is derived from an EMBL/GenBank/DDBJ whole genome shotgun (WGS) entry which is preliminary data.</text>
</comment>
<dbReference type="EMBL" id="JBJQOH010000008">
    <property type="protein sequence ID" value="KAL3676239.1"/>
    <property type="molecule type" value="Genomic_DNA"/>
</dbReference>
<accession>A0ABD3GEQ3</accession>